<evidence type="ECO:0008006" key="3">
    <source>
        <dbReference type="Google" id="ProtNLM"/>
    </source>
</evidence>
<accession>A0A6J5TGP5</accession>
<evidence type="ECO:0000313" key="1">
    <source>
        <dbReference type="EMBL" id="CAB4263103.1"/>
    </source>
</evidence>
<dbReference type="EMBL" id="CAEKDK010000001">
    <property type="protein sequence ID" value="CAB4263103.1"/>
    <property type="molecule type" value="Genomic_DNA"/>
</dbReference>
<proteinExistence type="predicted"/>
<name>A0A6J5TGP5_PRUAR</name>
<sequence length="82" mass="9143">MASAVYGDRTVRRIIEDYFKNIFSSSGPRNWGSAINCIEKVVTLQMNLELIQPVLLKKVKKAAFEMGSLKAPGPNGFQGTFY</sequence>
<gene>
    <name evidence="1" type="ORF">CURHAP_LOCUS2774</name>
</gene>
<reference evidence="1 2" key="1">
    <citation type="submission" date="2020-05" db="EMBL/GenBank/DDBJ databases">
        <authorList>
            <person name="Campoy J."/>
            <person name="Schneeberger K."/>
            <person name="Spophaly S."/>
        </authorList>
    </citation>
    <scope>NUCLEOTIDE SEQUENCE [LARGE SCALE GENOMIC DNA]</scope>
    <source>
        <strain evidence="1">PruArmRojPasFocal</strain>
    </source>
</reference>
<dbReference type="AlphaFoldDB" id="A0A6J5TGP5"/>
<evidence type="ECO:0000313" key="2">
    <source>
        <dbReference type="Proteomes" id="UP000507222"/>
    </source>
</evidence>
<organism evidence="1 2">
    <name type="scientific">Prunus armeniaca</name>
    <name type="common">Apricot</name>
    <name type="synonym">Armeniaca vulgaris</name>
    <dbReference type="NCBI Taxonomy" id="36596"/>
    <lineage>
        <taxon>Eukaryota</taxon>
        <taxon>Viridiplantae</taxon>
        <taxon>Streptophyta</taxon>
        <taxon>Embryophyta</taxon>
        <taxon>Tracheophyta</taxon>
        <taxon>Spermatophyta</taxon>
        <taxon>Magnoliopsida</taxon>
        <taxon>eudicotyledons</taxon>
        <taxon>Gunneridae</taxon>
        <taxon>Pentapetalae</taxon>
        <taxon>rosids</taxon>
        <taxon>fabids</taxon>
        <taxon>Rosales</taxon>
        <taxon>Rosaceae</taxon>
        <taxon>Amygdaloideae</taxon>
        <taxon>Amygdaleae</taxon>
        <taxon>Prunus</taxon>
    </lineage>
</organism>
<dbReference type="Proteomes" id="UP000507222">
    <property type="component" value="Unassembled WGS sequence"/>
</dbReference>
<protein>
    <recommendedName>
        <fullName evidence="3">Reverse transcriptase domain-containing protein</fullName>
    </recommendedName>
</protein>